<proteinExistence type="predicted"/>
<dbReference type="PANTHER" id="PTHR37292">
    <property type="entry name" value="VNG6097C"/>
    <property type="match status" value="1"/>
</dbReference>
<dbReference type="Pfam" id="PF03235">
    <property type="entry name" value="GmrSD_N"/>
    <property type="match status" value="1"/>
</dbReference>
<sequence>MAIAAPKSYDTSLGELLEGVGKGTHQLPEFQRSWTWDDGRIRNIIASLTQGYPMGALMRLECGGSEVRLKYRAFEGTHGISREPDYLVLDGQQRLTSLYCSLFGKDPVSTSNERGQKLSRFYYLDMRKCLDPEEDREDAIVSISDKRVVTEDIGRKIVLDLTSREREIEELMFPTNLVFDGSERSKWYKEYLKRYGIGSEEDELWDRFEDEILDTMTGYVIPVITLDKTTPREAVCKVFENVNTGGVSLTVFELVTAAFATYDFDLRGSWNKAVRPRICAEGKDIRTDLMQGVDETTFLTSMTLYTTYRAKRAGTKGSTSCKKKDVLALRYEDYVSNLDALLDGFDMARDLLIGECVFRMRDLPYTTQLIPLAATCAYIGRKTFERQPVKAILRRWLWCGIFGEMYGGANETRYANDIEDLVAEIEGKESPMRTVNAAYFQSTRLLGLQTRNSAAYKGVMALVFRENCLDFVDGAPMTMVKSMETPPDIHHIFPRAYCEKTGLERTKWNSIVNKTPLIARTNREIGGRCALEIPPEDHEG</sequence>
<dbReference type="Proteomes" id="UP000029109">
    <property type="component" value="Unassembled WGS sequence"/>
</dbReference>
<name>A0A7V8HRJ3_9BIFI</name>
<evidence type="ECO:0000313" key="2">
    <source>
        <dbReference type="EMBL" id="KFI84041.1"/>
    </source>
</evidence>
<comment type="caution">
    <text evidence="2">The sequence shown here is derived from an EMBL/GenBank/DDBJ whole genome shotgun (WGS) entry which is preliminary data.</text>
</comment>
<gene>
    <name evidence="2" type="ORF">BPULL_1801</name>
</gene>
<feature type="domain" description="GmrSD restriction endonucleases N-terminal" evidence="1">
    <location>
        <begin position="14"/>
        <end position="259"/>
    </location>
</feature>
<protein>
    <recommendedName>
        <fullName evidence="1">GmrSD restriction endonucleases N-terminal domain-containing protein</fullName>
    </recommendedName>
</protein>
<dbReference type="InterPro" id="IPR004919">
    <property type="entry name" value="GmrSD_N"/>
</dbReference>
<evidence type="ECO:0000313" key="3">
    <source>
        <dbReference type="Proteomes" id="UP000029109"/>
    </source>
</evidence>
<evidence type="ECO:0000259" key="1">
    <source>
        <dbReference type="Pfam" id="PF03235"/>
    </source>
</evidence>
<dbReference type="PANTHER" id="PTHR37292:SF2">
    <property type="entry name" value="DUF262 DOMAIN-CONTAINING PROTEIN"/>
    <property type="match status" value="1"/>
</dbReference>
<dbReference type="AlphaFoldDB" id="A0A7V8HRJ3"/>
<accession>A0A7V8HRJ3</accession>
<organism evidence="2 3">
    <name type="scientific">Bifidobacterium pullorum</name>
    <dbReference type="NCBI Taxonomy" id="78448"/>
    <lineage>
        <taxon>Bacteria</taxon>
        <taxon>Bacillati</taxon>
        <taxon>Actinomycetota</taxon>
        <taxon>Actinomycetes</taxon>
        <taxon>Bifidobacteriales</taxon>
        <taxon>Bifidobacteriaceae</taxon>
        <taxon>Bifidobacterium</taxon>
    </lineage>
</organism>
<reference evidence="2 3" key="1">
    <citation type="submission" date="2014-03" db="EMBL/GenBank/DDBJ databases">
        <title>Genomics of Bifidobacteria.</title>
        <authorList>
            <person name="Ventura M."/>
            <person name="Milani C."/>
            <person name="Lugli G.A."/>
        </authorList>
    </citation>
    <scope>NUCLEOTIDE SEQUENCE [LARGE SCALE GENOMIC DNA]</scope>
    <source>
        <strain evidence="2 3">LMG 21816</strain>
    </source>
</reference>
<dbReference type="EMBL" id="JGZJ01000002">
    <property type="protein sequence ID" value="KFI84041.1"/>
    <property type="molecule type" value="Genomic_DNA"/>
</dbReference>